<organism evidence="13 14">
    <name type="scientific">Dermatophagoides farinae</name>
    <name type="common">American house dust mite</name>
    <dbReference type="NCBI Taxonomy" id="6954"/>
    <lineage>
        <taxon>Eukaryota</taxon>
        <taxon>Metazoa</taxon>
        <taxon>Ecdysozoa</taxon>
        <taxon>Arthropoda</taxon>
        <taxon>Chelicerata</taxon>
        <taxon>Arachnida</taxon>
        <taxon>Acari</taxon>
        <taxon>Acariformes</taxon>
        <taxon>Sarcoptiformes</taxon>
        <taxon>Astigmata</taxon>
        <taxon>Psoroptidia</taxon>
        <taxon>Analgoidea</taxon>
        <taxon>Pyroglyphidae</taxon>
        <taxon>Dermatophagoidinae</taxon>
        <taxon>Dermatophagoides</taxon>
    </lineage>
</organism>
<proteinExistence type="inferred from homology"/>
<evidence type="ECO:0000256" key="5">
    <source>
        <dbReference type="ARBA" id="ARBA00022692"/>
    </source>
</evidence>
<protein>
    <submittedName>
        <fullName evidence="13">Trimeric intracellular cation channel type B</fullName>
    </submittedName>
</protein>
<keyword evidence="7" id="KW-0630">Potassium</keyword>
<evidence type="ECO:0000256" key="8">
    <source>
        <dbReference type="ARBA" id="ARBA00022989"/>
    </source>
</evidence>
<keyword evidence="10 12" id="KW-0472">Membrane</keyword>
<evidence type="ECO:0000256" key="3">
    <source>
        <dbReference type="ARBA" id="ARBA00022448"/>
    </source>
</evidence>
<evidence type="ECO:0000256" key="2">
    <source>
        <dbReference type="ARBA" id="ARBA00005766"/>
    </source>
</evidence>
<evidence type="ECO:0000256" key="1">
    <source>
        <dbReference type="ARBA" id="ARBA00004127"/>
    </source>
</evidence>
<sequence>MDPIIFLDLANELTQLKMYPYFDVAHFIVTGLYLRDDLSTGCHVFSRKHPFACWISFMLSAFAGNILSAFLLGEPIVSSFKSTNHIILATAVWYVLFYSPFDFVYKLIKFLPCKLGIIIMKEIIRCKKINDGVNHAASLYPNSFIIMIIIGTVKGNGSSFSKLLERCIRGVWTPTAIEFMSPSFATKASIGASVVFILDKKTDLISAPHSLVYLAIIRIVGIHDPFLPFENLFCALCFGGIWDSLSDFITSKNTSENGTVKADLSKNGKAEIRKKD</sequence>
<keyword evidence="8 12" id="KW-1133">Transmembrane helix</keyword>
<keyword evidence="3" id="KW-0813">Transport</keyword>
<evidence type="ECO:0000256" key="7">
    <source>
        <dbReference type="ARBA" id="ARBA00022958"/>
    </source>
</evidence>
<evidence type="ECO:0000313" key="13">
    <source>
        <dbReference type="EMBL" id="KAH9517858.1"/>
    </source>
</evidence>
<evidence type="ECO:0000256" key="9">
    <source>
        <dbReference type="ARBA" id="ARBA00023065"/>
    </source>
</evidence>
<dbReference type="AlphaFoldDB" id="A0A922L4D1"/>
<keyword evidence="11" id="KW-0407">Ion channel</keyword>
<dbReference type="GO" id="GO:0005267">
    <property type="term" value="F:potassium channel activity"/>
    <property type="evidence" value="ECO:0007669"/>
    <property type="project" value="UniProtKB-KW"/>
</dbReference>
<name>A0A922L4D1_DERFA</name>
<dbReference type="GO" id="GO:0042802">
    <property type="term" value="F:identical protein binding"/>
    <property type="evidence" value="ECO:0007669"/>
    <property type="project" value="InterPro"/>
</dbReference>
<dbReference type="PANTHER" id="PTHR12454">
    <property type="entry name" value="TRIMERIC INTRACELLULAR CATION CHANNEL"/>
    <property type="match status" value="1"/>
</dbReference>
<dbReference type="PANTHER" id="PTHR12454:SF11">
    <property type="entry name" value="GH25683P"/>
    <property type="match status" value="1"/>
</dbReference>
<dbReference type="Proteomes" id="UP000790347">
    <property type="component" value="Unassembled WGS sequence"/>
</dbReference>
<evidence type="ECO:0000256" key="10">
    <source>
        <dbReference type="ARBA" id="ARBA00023136"/>
    </source>
</evidence>
<evidence type="ECO:0000256" key="4">
    <source>
        <dbReference type="ARBA" id="ARBA00022538"/>
    </source>
</evidence>
<evidence type="ECO:0000313" key="14">
    <source>
        <dbReference type="Proteomes" id="UP000790347"/>
    </source>
</evidence>
<evidence type="ECO:0000256" key="12">
    <source>
        <dbReference type="SAM" id="Phobius"/>
    </source>
</evidence>
<keyword evidence="14" id="KW-1185">Reference proteome</keyword>
<feature type="transmembrane region" description="Helical" evidence="12">
    <location>
        <begin position="85"/>
        <end position="105"/>
    </location>
</feature>
<keyword evidence="6" id="KW-0631">Potassium channel</keyword>
<dbReference type="Pfam" id="PF05197">
    <property type="entry name" value="TRIC"/>
    <property type="match status" value="1"/>
</dbReference>
<dbReference type="EMBL" id="ASGP02000003">
    <property type="protein sequence ID" value="KAH9517858.1"/>
    <property type="molecule type" value="Genomic_DNA"/>
</dbReference>
<dbReference type="InterPro" id="IPR007866">
    <property type="entry name" value="TRIC_channel"/>
</dbReference>
<accession>A0A922L4D1</accession>
<reference evidence="13" key="1">
    <citation type="submission" date="2013-05" db="EMBL/GenBank/DDBJ databases">
        <authorList>
            <person name="Yim A.K.Y."/>
            <person name="Chan T.F."/>
            <person name="Ji K.M."/>
            <person name="Liu X.Y."/>
            <person name="Zhou J.W."/>
            <person name="Li R.Q."/>
            <person name="Yang K.Y."/>
            <person name="Li J."/>
            <person name="Li M."/>
            <person name="Law P.T.W."/>
            <person name="Wu Y.L."/>
            <person name="Cai Z.L."/>
            <person name="Qin H."/>
            <person name="Bao Y."/>
            <person name="Leung R.K.K."/>
            <person name="Ng P.K.S."/>
            <person name="Zou J."/>
            <person name="Zhong X.J."/>
            <person name="Ran P.X."/>
            <person name="Zhong N.S."/>
            <person name="Liu Z.G."/>
            <person name="Tsui S.K.W."/>
        </authorList>
    </citation>
    <scope>NUCLEOTIDE SEQUENCE</scope>
    <source>
        <strain evidence="13">Derf</strain>
        <tissue evidence="13">Whole organism</tissue>
    </source>
</reference>
<comment type="caution">
    <text evidence="13">The sequence shown here is derived from an EMBL/GenBank/DDBJ whole genome shotgun (WGS) entry which is preliminary data.</text>
</comment>
<keyword evidence="4" id="KW-0633">Potassium transport</keyword>
<evidence type="ECO:0000256" key="11">
    <source>
        <dbReference type="ARBA" id="ARBA00023303"/>
    </source>
</evidence>
<keyword evidence="5 12" id="KW-0812">Transmembrane</keyword>
<comment type="subcellular location">
    <subcellularLocation>
        <location evidence="1">Endomembrane system</location>
        <topology evidence="1">Multi-pass membrane protein</topology>
    </subcellularLocation>
</comment>
<evidence type="ECO:0000256" key="6">
    <source>
        <dbReference type="ARBA" id="ARBA00022826"/>
    </source>
</evidence>
<comment type="similarity">
    <text evidence="2">Belongs to the TMEM38 family.</text>
</comment>
<dbReference type="GO" id="GO:0012505">
    <property type="term" value="C:endomembrane system"/>
    <property type="evidence" value="ECO:0007669"/>
    <property type="project" value="UniProtKB-SubCell"/>
</dbReference>
<gene>
    <name evidence="13" type="primary">TMEM38B_1</name>
    <name evidence="13" type="ORF">DERF_008479</name>
</gene>
<reference evidence="13" key="2">
    <citation type="journal article" date="2022" name="Res Sq">
        <title>Comparative Genomics Reveals Insights into the Divergent Evolution of Astigmatic Mites and Household Pest Adaptations.</title>
        <authorList>
            <person name="Xiong Q."/>
            <person name="Wan A.T.-Y."/>
            <person name="Liu X.-Y."/>
            <person name="Fung C.S.-H."/>
            <person name="Xiao X."/>
            <person name="Malainual N."/>
            <person name="Hou J."/>
            <person name="Wang L."/>
            <person name="Wang M."/>
            <person name="Yang K."/>
            <person name="Cui Y."/>
            <person name="Leung E."/>
            <person name="Nong W."/>
            <person name="Shin S.-K."/>
            <person name="Au S."/>
            <person name="Jeong K.Y."/>
            <person name="Chew F.T."/>
            <person name="Hui J."/>
            <person name="Leung T.F."/>
            <person name="Tungtrongchitr A."/>
            <person name="Zhong N."/>
            <person name="Liu Z."/>
            <person name="Tsui S."/>
        </authorList>
    </citation>
    <scope>NUCLEOTIDE SEQUENCE</scope>
    <source>
        <strain evidence="13">Derf</strain>
        <tissue evidence="13">Whole organism</tissue>
    </source>
</reference>
<keyword evidence="9" id="KW-0406">Ion transport</keyword>
<feature type="transmembrane region" description="Helical" evidence="12">
    <location>
        <begin position="51"/>
        <end position="73"/>
    </location>
</feature>
<dbReference type="GO" id="GO:0016020">
    <property type="term" value="C:membrane"/>
    <property type="evidence" value="ECO:0007669"/>
    <property type="project" value="InterPro"/>
</dbReference>